<dbReference type="Proteomes" id="UP000515570">
    <property type="component" value="Chromosome"/>
</dbReference>
<dbReference type="EMBL" id="CP059833">
    <property type="protein sequence ID" value="QMV85116.1"/>
    <property type="molecule type" value="Genomic_DNA"/>
</dbReference>
<dbReference type="SUPFAM" id="SSF51726">
    <property type="entry name" value="UROD/MetE-like"/>
    <property type="match status" value="1"/>
</dbReference>
<evidence type="ECO:0000313" key="2">
    <source>
        <dbReference type="Proteomes" id="UP000515570"/>
    </source>
</evidence>
<evidence type="ECO:0000313" key="1">
    <source>
        <dbReference type="EMBL" id="QMV85116.1"/>
    </source>
</evidence>
<sequence length="306" mass="32917">MHHALGPLPGTSLIDAADVILGECEILAIPQLPARGTGSDPVGRTSALLPFNVDAGPRSWQLTNRPQLLTRRVWDRLEQDLDECESVWGTSVATVKVQVMGPWSLAASLELPNGHRAITDRGALRDIRVGLAHGVTEHVADVRTRFNADVITQVDEPLLGPIIRGELPGTTQWDTIPAIPELQLMDCDILHLAEPLWQVSAPQVFLERALICGTANLDGFGALVSRGVRAGLGIPPGRVDELGEKPRAVAIELARLWDELSLSRDLLADVDVYPVGVEKLQLADAGAALHFARAVADMLARDAGDL</sequence>
<dbReference type="RefSeq" id="WP_182385922.1">
    <property type="nucleotide sequence ID" value="NZ_CP059833.1"/>
</dbReference>
<accession>A0A7G5FES5</accession>
<organism evidence="1 2">
    <name type="scientific">Corynebacterium hindlerae</name>
    <dbReference type="NCBI Taxonomy" id="699041"/>
    <lineage>
        <taxon>Bacteria</taxon>
        <taxon>Bacillati</taxon>
        <taxon>Actinomycetota</taxon>
        <taxon>Actinomycetes</taxon>
        <taxon>Mycobacteriales</taxon>
        <taxon>Corynebacteriaceae</taxon>
        <taxon>Corynebacterium</taxon>
    </lineage>
</organism>
<dbReference type="AlphaFoldDB" id="A0A7G5FES5"/>
<gene>
    <name evidence="1" type="ORF">HW450_12450</name>
</gene>
<name>A0A7G5FES5_9CORY</name>
<protein>
    <submittedName>
        <fullName evidence="1">Methionine synthase</fullName>
    </submittedName>
</protein>
<proteinExistence type="predicted"/>
<dbReference type="InterPro" id="IPR038071">
    <property type="entry name" value="UROD/MetE-like_sf"/>
</dbReference>
<keyword evidence="2" id="KW-1185">Reference proteome</keyword>
<reference evidence="1 2" key="1">
    <citation type="submission" date="2020-07" db="EMBL/GenBank/DDBJ databases">
        <title>non toxigenic Corynebacterium sp. nov from a clinical source.</title>
        <authorList>
            <person name="Bernier A.-M."/>
            <person name="Bernard K."/>
        </authorList>
    </citation>
    <scope>NUCLEOTIDE SEQUENCE [LARGE SCALE GENOMIC DNA]</scope>
    <source>
        <strain evidence="2">NML 93-0612</strain>
    </source>
</reference>